<feature type="repeat" description="WD" evidence="1">
    <location>
        <begin position="64"/>
        <end position="96"/>
    </location>
</feature>
<evidence type="ECO:0008006" key="4">
    <source>
        <dbReference type="Google" id="ProtNLM"/>
    </source>
</evidence>
<dbReference type="AlphaFoldDB" id="A0A8S1RN44"/>
<sequence length="336" mass="39166">MIDNSLEQVDPNYTIKLIDDSIKQSNDCLAISFNLSGSIMISASKQDIKVWAFAQGKLKEITTLKGDTKNIFCLLFSQKSNSFVSASSDYSIRCWKQINEKDWKNSQSYQKHTNYIQCLILNQSEKELVSGGADNSIKIWQIDFNKNELTYLYSLEKHTNSVFSLCLNQSENILVSCGYDNQIIIWNKDNKQKWQFEYVVTQTIKEQGRRLCFINDNQFIWVTGNQIGKDCISMFELKDGKYQENLDKQVKLIKNDSDYDYTLYPIFYNKEKRLVIVRYKCHVYLIKISNNGQLQIITSIKYESNSIQGALSNDGRYLVNWSKSGQKYDIYEIFIN</sequence>
<gene>
    <name evidence="2" type="ORF">PSON_ATCC_30995.1.T2380001</name>
</gene>
<keyword evidence="1" id="KW-0853">WD repeat</keyword>
<feature type="repeat" description="WD" evidence="1">
    <location>
        <begin position="155"/>
        <end position="187"/>
    </location>
</feature>
<dbReference type="PANTHER" id="PTHR19920">
    <property type="entry name" value="WD40 PROTEIN CIAO1"/>
    <property type="match status" value="1"/>
</dbReference>
<proteinExistence type="predicted"/>
<dbReference type="Pfam" id="PF00400">
    <property type="entry name" value="WD40"/>
    <property type="match status" value="3"/>
</dbReference>
<dbReference type="PROSITE" id="PS50294">
    <property type="entry name" value="WD_REPEATS_REGION"/>
    <property type="match status" value="2"/>
</dbReference>
<comment type="caution">
    <text evidence="2">The sequence shown here is derived from an EMBL/GenBank/DDBJ whole genome shotgun (WGS) entry which is preliminary data.</text>
</comment>
<dbReference type="SMART" id="SM00320">
    <property type="entry name" value="WD40"/>
    <property type="match status" value="4"/>
</dbReference>
<dbReference type="PANTHER" id="PTHR19920:SF0">
    <property type="entry name" value="CYTOSOLIC IRON-SULFUR PROTEIN ASSEMBLY PROTEIN CIAO1-RELATED"/>
    <property type="match status" value="1"/>
</dbReference>
<reference evidence="2" key="1">
    <citation type="submission" date="2021-01" db="EMBL/GenBank/DDBJ databases">
        <authorList>
            <consortium name="Genoscope - CEA"/>
            <person name="William W."/>
        </authorList>
    </citation>
    <scope>NUCLEOTIDE SEQUENCE</scope>
</reference>
<dbReference type="EMBL" id="CAJJDN010000238">
    <property type="protein sequence ID" value="CAD8129688.1"/>
    <property type="molecule type" value="Genomic_DNA"/>
</dbReference>
<dbReference type="PROSITE" id="PS50082">
    <property type="entry name" value="WD_REPEATS_2"/>
    <property type="match status" value="3"/>
</dbReference>
<dbReference type="GO" id="GO:0097361">
    <property type="term" value="C:cytosolic [4Fe-4S] assembly targeting complex"/>
    <property type="evidence" value="ECO:0007669"/>
    <property type="project" value="TreeGrafter"/>
</dbReference>
<dbReference type="Proteomes" id="UP000692954">
    <property type="component" value="Unassembled WGS sequence"/>
</dbReference>
<dbReference type="InterPro" id="IPR001680">
    <property type="entry name" value="WD40_rpt"/>
</dbReference>
<dbReference type="OrthoDB" id="412867at2759"/>
<dbReference type="GO" id="GO:0016226">
    <property type="term" value="P:iron-sulfur cluster assembly"/>
    <property type="evidence" value="ECO:0007669"/>
    <property type="project" value="TreeGrafter"/>
</dbReference>
<protein>
    <recommendedName>
        <fullName evidence="4">WD40-repeat-containing domain</fullName>
    </recommendedName>
</protein>
<evidence type="ECO:0000313" key="2">
    <source>
        <dbReference type="EMBL" id="CAD8129688.1"/>
    </source>
</evidence>
<name>A0A8S1RN44_9CILI</name>
<evidence type="ECO:0000313" key="3">
    <source>
        <dbReference type="Proteomes" id="UP000692954"/>
    </source>
</evidence>
<organism evidence="2 3">
    <name type="scientific">Paramecium sonneborni</name>
    <dbReference type="NCBI Taxonomy" id="65129"/>
    <lineage>
        <taxon>Eukaryota</taxon>
        <taxon>Sar</taxon>
        <taxon>Alveolata</taxon>
        <taxon>Ciliophora</taxon>
        <taxon>Intramacronucleata</taxon>
        <taxon>Oligohymenophorea</taxon>
        <taxon>Peniculida</taxon>
        <taxon>Parameciidae</taxon>
        <taxon>Paramecium</taxon>
    </lineage>
</organism>
<feature type="repeat" description="WD" evidence="1">
    <location>
        <begin position="109"/>
        <end position="150"/>
    </location>
</feature>
<evidence type="ECO:0000256" key="1">
    <source>
        <dbReference type="PROSITE-ProRule" id="PRU00221"/>
    </source>
</evidence>
<keyword evidence="3" id="KW-1185">Reference proteome</keyword>
<accession>A0A8S1RN44</accession>